<evidence type="ECO:0000256" key="1">
    <source>
        <dbReference type="SAM" id="MobiDB-lite"/>
    </source>
</evidence>
<organism evidence="3 4">
    <name type="scientific">Paenibacillus konkukensis</name>
    <dbReference type="NCBI Taxonomy" id="2020716"/>
    <lineage>
        <taxon>Bacteria</taxon>
        <taxon>Bacillati</taxon>
        <taxon>Bacillota</taxon>
        <taxon>Bacilli</taxon>
        <taxon>Bacillales</taxon>
        <taxon>Paenibacillaceae</taxon>
        <taxon>Paenibacillus</taxon>
    </lineage>
</organism>
<evidence type="ECO:0000313" key="3">
    <source>
        <dbReference type="EMBL" id="UQZ82129.1"/>
    </source>
</evidence>
<evidence type="ECO:0008006" key="5">
    <source>
        <dbReference type="Google" id="ProtNLM"/>
    </source>
</evidence>
<protein>
    <recommendedName>
        <fullName evidence="5">Lipoprotein</fullName>
    </recommendedName>
</protein>
<dbReference type="RefSeq" id="WP_249864306.1">
    <property type="nucleotide sequence ID" value="NZ_CP027059.1"/>
</dbReference>
<dbReference type="PROSITE" id="PS51257">
    <property type="entry name" value="PROKAR_LIPOPROTEIN"/>
    <property type="match status" value="1"/>
</dbReference>
<accession>A0ABY4RKI8</accession>
<dbReference type="EMBL" id="CP027059">
    <property type="protein sequence ID" value="UQZ82129.1"/>
    <property type="molecule type" value="Genomic_DNA"/>
</dbReference>
<feature type="region of interest" description="Disordered" evidence="1">
    <location>
        <begin position="35"/>
        <end position="54"/>
    </location>
</feature>
<reference evidence="3" key="2">
    <citation type="journal article" date="2021" name="J Anim Sci Technol">
        <title>Complete genome sequence of Paenibacillus konkukensis sp. nov. SK3146 as a potential probiotic strain.</title>
        <authorList>
            <person name="Jung H.I."/>
            <person name="Park S."/>
            <person name="Niu K.M."/>
            <person name="Lee S.W."/>
            <person name="Kothari D."/>
            <person name="Yi K.J."/>
            <person name="Kim S.K."/>
        </authorList>
    </citation>
    <scope>NUCLEOTIDE SEQUENCE</scope>
    <source>
        <strain evidence="3">SK3146</strain>
    </source>
</reference>
<proteinExistence type="predicted"/>
<sequence>MKQKAVMIIVSGLLCMSAVGCQQAQQATAGKPQAQAAGAEAKKPESQAGAANGKITQEEAGIKIRVDIPEIKPFLQEAKQGPVVPALMQKAVPQGIGFIEEKNWILVSHYRENGLPSLLTVIDAATGSMIKVLELYKDADKPYTGHAGGVTVSRSHVWISSDNDIYRLKLEDIVQAGSEGKLTFGGSIHTETRASFTTYGDGVLWAGEFAGKDYPTEKSHYMTNRDDKEYKAWAVGYKLDEQTDDLPAGKSKDDGKPVTPDYILSLPDSVQGMAVLKNKILLSQSSGRNAASSLIQHANVLSEKPHTQAAIGSESVPVWFLDSKNKQETKPVPPMSEGIVYSQGTLYMLFESGASMYKQSSSYALDRIQMLKMNE</sequence>
<name>A0ABY4RKI8_9BACL</name>
<evidence type="ECO:0000256" key="2">
    <source>
        <dbReference type="SAM" id="SignalP"/>
    </source>
</evidence>
<reference evidence="3" key="1">
    <citation type="submission" date="2018-02" db="EMBL/GenBank/DDBJ databases">
        <authorList>
            <person name="Kim S.-K."/>
            <person name="Jung H.-I."/>
            <person name="Lee S.-W."/>
        </authorList>
    </citation>
    <scope>NUCLEOTIDE SEQUENCE</scope>
    <source>
        <strain evidence="3">SK3146</strain>
    </source>
</reference>
<evidence type="ECO:0000313" key="4">
    <source>
        <dbReference type="Proteomes" id="UP001057134"/>
    </source>
</evidence>
<feature type="chain" id="PRO_5047311930" description="Lipoprotein" evidence="2">
    <location>
        <begin position="25"/>
        <end position="375"/>
    </location>
</feature>
<feature type="signal peptide" evidence="2">
    <location>
        <begin position="1"/>
        <end position="24"/>
    </location>
</feature>
<dbReference type="Proteomes" id="UP001057134">
    <property type="component" value="Chromosome"/>
</dbReference>
<gene>
    <name evidence="3" type="ORF">SK3146_01286</name>
</gene>
<keyword evidence="2" id="KW-0732">Signal</keyword>
<keyword evidence="4" id="KW-1185">Reference proteome</keyword>